<keyword evidence="11" id="KW-0732">Signal</keyword>
<proteinExistence type="predicted"/>
<keyword evidence="9" id="KW-0547">Nucleotide-binding</keyword>
<reference evidence="14 15" key="1">
    <citation type="submission" date="2024-08" db="EMBL/GenBank/DDBJ databases">
        <authorList>
            <person name="Cucini C."/>
            <person name="Frati F."/>
        </authorList>
    </citation>
    <scope>NUCLEOTIDE SEQUENCE [LARGE SCALE GENOMIC DNA]</scope>
</reference>
<dbReference type="InterPro" id="IPR017441">
    <property type="entry name" value="Protein_kinase_ATP_BS"/>
</dbReference>
<feature type="signal peptide" evidence="11">
    <location>
        <begin position="1"/>
        <end position="23"/>
    </location>
</feature>
<dbReference type="PRINTS" id="PR00109">
    <property type="entry name" value="TYRKINASE"/>
</dbReference>
<dbReference type="Proteomes" id="UP001642540">
    <property type="component" value="Unassembled WGS sequence"/>
</dbReference>
<dbReference type="InterPro" id="IPR003598">
    <property type="entry name" value="Ig_sub2"/>
</dbReference>
<evidence type="ECO:0000256" key="5">
    <source>
        <dbReference type="ARBA" id="ARBA00023157"/>
    </source>
</evidence>
<evidence type="ECO:0000256" key="9">
    <source>
        <dbReference type="PROSITE-ProRule" id="PRU10141"/>
    </source>
</evidence>
<dbReference type="PROSITE" id="PS50835">
    <property type="entry name" value="IG_LIKE"/>
    <property type="match status" value="1"/>
</dbReference>
<dbReference type="InterPro" id="IPR000719">
    <property type="entry name" value="Prot_kinase_dom"/>
</dbReference>
<evidence type="ECO:0000256" key="2">
    <source>
        <dbReference type="ARBA" id="ARBA00022692"/>
    </source>
</evidence>
<keyword evidence="4 10" id="KW-0472">Membrane</keyword>
<keyword evidence="7" id="KW-0325">Glycoprotein</keyword>
<dbReference type="InterPro" id="IPR007110">
    <property type="entry name" value="Ig-like_dom"/>
</dbReference>
<keyword evidence="3 10" id="KW-1133">Transmembrane helix</keyword>
<dbReference type="CDD" id="cd00096">
    <property type="entry name" value="Ig"/>
    <property type="match status" value="1"/>
</dbReference>
<evidence type="ECO:0000256" key="4">
    <source>
        <dbReference type="ARBA" id="ARBA00023136"/>
    </source>
</evidence>
<comment type="subcellular location">
    <subcellularLocation>
        <location evidence="1">Membrane</location>
        <topology evidence="1">Single-pass membrane protein</topology>
    </subcellularLocation>
</comment>
<dbReference type="PANTHER" id="PTHR24416:SF600">
    <property type="entry name" value="PDGF- AND VEGF-RECEPTOR RELATED, ISOFORM J"/>
    <property type="match status" value="1"/>
</dbReference>
<dbReference type="PROSITE" id="PS50011">
    <property type="entry name" value="PROTEIN_KINASE_DOM"/>
    <property type="match status" value="1"/>
</dbReference>
<keyword evidence="5" id="KW-1015">Disulfide bond</keyword>
<keyword evidence="9" id="KW-0067">ATP-binding</keyword>
<dbReference type="EMBL" id="CAXLJM020000166">
    <property type="protein sequence ID" value="CAL8147589.1"/>
    <property type="molecule type" value="Genomic_DNA"/>
</dbReference>
<evidence type="ECO:0000313" key="14">
    <source>
        <dbReference type="EMBL" id="CAL8147589.1"/>
    </source>
</evidence>
<evidence type="ECO:0000256" key="7">
    <source>
        <dbReference type="ARBA" id="ARBA00023180"/>
    </source>
</evidence>
<keyword evidence="15" id="KW-1185">Reference proteome</keyword>
<feature type="transmembrane region" description="Helical" evidence="10">
    <location>
        <begin position="679"/>
        <end position="703"/>
    </location>
</feature>
<organism evidence="14 15">
    <name type="scientific">Orchesella dallaii</name>
    <dbReference type="NCBI Taxonomy" id="48710"/>
    <lineage>
        <taxon>Eukaryota</taxon>
        <taxon>Metazoa</taxon>
        <taxon>Ecdysozoa</taxon>
        <taxon>Arthropoda</taxon>
        <taxon>Hexapoda</taxon>
        <taxon>Collembola</taxon>
        <taxon>Entomobryomorpha</taxon>
        <taxon>Entomobryoidea</taxon>
        <taxon>Orchesellidae</taxon>
        <taxon>Orchesellinae</taxon>
        <taxon>Orchesella</taxon>
    </lineage>
</organism>
<dbReference type="InterPro" id="IPR008266">
    <property type="entry name" value="Tyr_kinase_AS"/>
</dbReference>
<evidence type="ECO:0000256" key="10">
    <source>
        <dbReference type="SAM" id="Phobius"/>
    </source>
</evidence>
<dbReference type="Gene3D" id="1.10.510.10">
    <property type="entry name" value="Transferase(Phosphotransferase) domain 1"/>
    <property type="match status" value="1"/>
</dbReference>
<feature type="chain" id="PRO_5045552112" evidence="11">
    <location>
        <begin position="24"/>
        <end position="1113"/>
    </location>
</feature>
<keyword evidence="2 10" id="KW-0812">Transmembrane</keyword>
<dbReference type="PANTHER" id="PTHR24416">
    <property type="entry name" value="TYROSINE-PROTEIN KINASE RECEPTOR"/>
    <property type="match status" value="1"/>
</dbReference>
<dbReference type="InterPro" id="IPR050122">
    <property type="entry name" value="RTK"/>
</dbReference>
<dbReference type="PROSITE" id="PS00109">
    <property type="entry name" value="PROTEIN_KINASE_TYR"/>
    <property type="match status" value="1"/>
</dbReference>
<dbReference type="Gene3D" id="3.30.200.20">
    <property type="entry name" value="Phosphorylase Kinase, domain 1"/>
    <property type="match status" value="1"/>
</dbReference>
<dbReference type="InterPro" id="IPR011009">
    <property type="entry name" value="Kinase-like_dom_sf"/>
</dbReference>
<dbReference type="InterPro" id="IPR013783">
    <property type="entry name" value="Ig-like_fold"/>
</dbReference>
<evidence type="ECO:0000256" key="3">
    <source>
        <dbReference type="ARBA" id="ARBA00022989"/>
    </source>
</evidence>
<evidence type="ECO:0000313" key="15">
    <source>
        <dbReference type="Proteomes" id="UP001642540"/>
    </source>
</evidence>
<gene>
    <name evidence="14" type="ORF">ODALV1_LOCUS31176</name>
</gene>
<feature type="binding site" evidence="9">
    <location>
        <position position="791"/>
    </location>
    <ligand>
        <name>ATP</name>
        <dbReference type="ChEBI" id="CHEBI:30616"/>
    </ligand>
</feature>
<evidence type="ECO:0000256" key="6">
    <source>
        <dbReference type="ARBA" id="ARBA00023170"/>
    </source>
</evidence>
<evidence type="ECO:0000259" key="12">
    <source>
        <dbReference type="PROSITE" id="PS50011"/>
    </source>
</evidence>
<dbReference type="CDD" id="cd00192">
    <property type="entry name" value="PTKc"/>
    <property type="match status" value="1"/>
</dbReference>
<evidence type="ECO:0000256" key="1">
    <source>
        <dbReference type="ARBA" id="ARBA00004167"/>
    </source>
</evidence>
<feature type="domain" description="Protein kinase" evidence="12">
    <location>
        <begin position="762"/>
        <end position="1043"/>
    </location>
</feature>
<comment type="catalytic activity">
    <reaction evidence="8">
        <text>L-tyrosyl-[protein] + ATP = O-phospho-L-tyrosyl-[protein] + ADP + H(+)</text>
        <dbReference type="Rhea" id="RHEA:10596"/>
        <dbReference type="Rhea" id="RHEA-COMP:10136"/>
        <dbReference type="Rhea" id="RHEA-COMP:20101"/>
        <dbReference type="ChEBI" id="CHEBI:15378"/>
        <dbReference type="ChEBI" id="CHEBI:30616"/>
        <dbReference type="ChEBI" id="CHEBI:46858"/>
        <dbReference type="ChEBI" id="CHEBI:61978"/>
        <dbReference type="ChEBI" id="CHEBI:456216"/>
        <dbReference type="EC" id="2.7.10.1"/>
    </reaction>
</comment>
<dbReference type="PIRSF" id="PIRSF000615">
    <property type="entry name" value="TyrPK_CSF1-R"/>
    <property type="match status" value="1"/>
</dbReference>
<dbReference type="SMART" id="SM00408">
    <property type="entry name" value="IGc2"/>
    <property type="match status" value="1"/>
</dbReference>
<comment type="caution">
    <text evidence="14">The sequence shown here is derived from an EMBL/GenBank/DDBJ whole genome shotgun (WGS) entry which is preliminary data.</text>
</comment>
<protein>
    <submittedName>
        <fullName evidence="14">Uncharacterized protein</fullName>
    </submittedName>
</protein>
<evidence type="ECO:0000256" key="8">
    <source>
        <dbReference type="ARBA" id="ARBA00051243"/>
    </source>
</evidence>
<dbReference type="SUPFAM" id="SSF56112">
    <property type="entry name" value="Protein kinase-like (PK-like)"/>
    <property type="match status" value="1"/>
</dbReference>
<dbReference type="Pfam" id="PF13927">
    <property type="entry name" value="Ig_3"/>
    <property type="match status" value="1"/>
</dbReference>
<feature type="domain" description="Ig-like" evidence="13">
    <location>
        <begin position="565"/>
        <end position="670"/>
    </location>
</feature>
<dbReference type="InterPro" id="IPR001245">
    <property type="entry name" value="Ser-Thr/Tyr_kinase_cat_dom"/>
</dbReference>
<dbReference type="Pfam" id="PF07714">
    <property type="entry name" value="PK_Tyr_Ser-Thr"/>
    <property type="match status" value="1"/>
</dbReference>
<dbReference type="Gene3D" id="2.60.40.10">
    <property type="entry name" value="Immunoglobulins"/>
    <property type="match status" value="1"/>
</dbReference>
<name>A0ABP1S8T8_9HEXA</name>
<keyword evidence="6" id="KW-0675">Receptor</keyword>
<accession>A0ABP1S8T8</accession>
<dbReference type="InterPro" id="IPR036179">
    <property type="entry name" value="Ig-like_dom_sf"/>
</dbReference>
<dbReference type="SUPFAM" id="SSF48726">
    <property type="entry name" value="Immunoglobulin"/>
    <property type="match status" value="1"/>
</dbReference>
<evidence type="ECO:0000259" key="13">
    <source>
        <dbReference type="PROSITE" id="PS50835"/>
    </source>
</evidence>
<evidence type="ECO:0000256" key="11">
    <source>
        <dbReference type="SAM" id="SignalP"/>
    </source>
</evidence>
<dbReference type="PROSITE" id="PS00107">
    <property type="entry name" value="PROTEIN_KINASE_ATP"/>
    <property type="match status" value="1"/>
</dbReference>
<sequence length="1113" mass="126335">MGKFSIIRFAILIANFGPYTTLALNTAEKKPTLILDNIDTTIWRNLSRGSNHTVLYQPTGSDDIFASCEAPYPIQWNISGIIAPADVVKIQPARRNFHDEKRMFKIIVNIFFADAIKFAGLAASAQIACEMVNDHKVRDHFSVFVRGNNPFVEPVTTVVTNSKLIPCPTTDPTTPTMLYLRSSDGVERLVQDVTYSPTEGFHSNQVFNGFYLCRKQSSSFVPFTARVTPVPAYPSDRQFSPPDNFSRAFTDESIEFTCSSKTVSILLVLDKNVNVNANGVMLTYSVNTERMKVAKLSVPRGTNQTNFTGKVACVTTARTQLIKEWTYEFIEAPDLYLDNFEGEVDCLSTLSPKMVQTVRCRNRMDCNFMDHCFRNETLCNFKKQKQFFATTDTFCWVEKLQSGASCTSVPYSHLNGIAQCTVLGMTKKYEFFTSLDFLRYSNWKDAPERELLRMDEMPEILYTNGSTQFFCVGSAFLFADSLNFEIEYKNRTINRYILKGDDVSINVSNPYSENPRKIDEFNVIGVLDINLPIDAVGIHCVAPWWNSTEVMKTSRQFETRELLAPIMMMLVRGGNTIQKENFYVDRTNSRLECFAKGEPQPEYQWLYRTNEKSNFRNVSEMFPTLTTSVASSGAGYLEFPTVNEKNSGEFKCIATNRVGSVSRSYQLEVTKEPLSGRTAAYIGTVAAILLVLAIVLGALIVFIRRYNKAKELVRNLTDNEIEEFFQGRPELLGNAEQNFEAINFMPYKTEFEIPIDDIAFDSTEANLLGSGEFAYVVRGMIISKAKSAAIKVSKPSADVNLFKSLLSEVKIMLYIGHHENVITLVGVCTQDIRNRALYIVTEICELGSLDSYLRKRRKPFVNLINVNQEIDKSLLPEDREVKLSTLDLISISAQIACGMEYLASKSVIHADLAGRNVLLTSEKICKISDFGLSKKLYECNNYTKKSKSPLPWRWMAIESLNTLTFSTQSDVWSYGVTLFEIFTLGDIPFPNEDWDKQFLMRLASGMRMGRPKYSTQEIYSKIVACWENEPDLRPCFSTLRFFFQKMLKDLQYDPSLVNKDEITKPLYSNIDDSTDNWAQNNGSGKPLYVNSDTVIEESIKEEKPLYQNQNVKE</sequence>